<dbReference type="EMBL" id="CM023474">
    <property type="protein sequence ID" value="KAH7949012.1"/>
    <property type="molecule type" value="Genomic_DNA"/>
</dbReference>
<evidence type="ECO:0000313" key="2">
    <source>
        <dbReference type="Proteomes" id="UP000821865"/>
    </source>
</evidence>
<organism evidence="1 2">
    <name type="scientific">Dermacentor silvarum</name>
    <name type="common">Tick</name>
    <dbReference type="NCBI Taxonomy" id="543639"/>
    <lineage>
        <taxon>Eukaryota</taxon>
        <taxon>Metazoa</taxon>
        <taxon>Ecdysozoa</taxon>
        <taxon>Arthropoda</taxon>
        <taxon>Chelicerata</taxon>
        <taxon>Arachnida</taxon>
        <taxon>Acari</taxon>
        <taxon>Parasitiformes</taxon>
        <taxon>Ixodida</taxon>
        <taxon>Ixodoidea</taxon>
        <taxon>Ixodidae</taxon>
        <taxon>Rhipicephalinae</taxon>
        <taxon>Dermacentor</taxon>
    </lineage>
</organism>
<proteinExistence type="predicted"/>
<comment type="caution">
    <text evidence="1">The sequence shown here is derived from an EMBL/GenBank/DDBJ whole genome shotgun (WGS) entry which is preliminary data.</text>
</comment>
<gene>
    <name evidence="1" type="ORF">HPB49_004170</name>
</gene>
<name>A0ACB8CPR2_DERSI</name>
<dbReference type="Proteomes" id="UP000821865">
    <property type="component" value="Chromosome 5"/>
</dbReference>
<sequence length="192" mass="21009">MVAKWYAIHDIGGLKLGGQQEEPFYATDDERLLWLEVGILHAAKTGNASSSSKSKAVISLPSQHNDVPSCPVEIKHAARELSGELECVNYWSYAQDELEIAPIAFLAGYLARACDEKVCSIHFVDGRPTKDYPYPTLQLGTQLYAADAILGLTQSFPNIATVKKVDALCKPPVVLCRLPILVDCLDHVVVDN</sequence>
<evidence type="ECO:0000313" key="1">
    <source>
        <dbReference type="EMBL" id="KAH7949012.1"/>
    </source>
</evidence>
<protein>
    <submittedName>
        <fullName evidence="1">Uncharacterized protein</fullName>
    </submittedName>
</protein>
<reference evidence="1" key="1">
    <citation type="submission" date="2020-05" db="EMBL/GenBank/DDBJ databases">
        <title>Large-scale comparative analyses of tick genomes elucidate their genetic diversity and vector capacities.</title>
        <authorList>
            <person name="Jia N."/>
            <person name="Wang J."/>
            <person name="Shi W."/>
            <person name="Du L."/>
            <person name="Sun Y."/>
            <person name="Zhan W."/>
            <person name="Jiang J."/>
            <person name="Wang Q."/>
            <person name="Zhang B."/>
            <person name="Ji P."/>
            <person name="Sakyi L.B."/>
            <person name="Cui X."/>
            <person name="Yuan T."/>
            <person name="Jiang B."/>
            <person name="Yang W."/>
            <person name="Lam T.T.-Y."/>
            <person name="Chang Q."/>
            <person name="Ding S."/>
            <person name="Wang X."/>
            <person name="Zhu J."/>
            <person name="Ruan X."/>
            <person name="Zhao L."/>
            <person name="Wei J."/>
            <person name="Que T."/>
            <person name="Du C."/>
            <person name="Cheng J."/>
            <person name="Dai P."/>
            <person name="Han X."/>
            <person name="Huang E."/>
            <person name="Gao Y."/>
            <person name="Liu J."/>
            <person name="Shao H."/>
            <person name="Ye R."/>
            <person name="Li L."/>
            <person name="Wei W."/>
            <person name="Wang X."/>
            <person name="Wang C."/>
            <person name="Yang T."/>
            <person name="Huo Q."/>
            <person name="Li W."/>
            <person name="Guo W."/>
            <person name="Chen H."/>
            <person name="Zhou L."/>
            <person name="Ni X."/>
            <person name="Tian J."/>
            <person name="Zhou Y."/>
            <person name="Sheng Y."/>
            <person name="Liu T."/>
            <person name="Pan Y."/>
            <person name="Xia L."/>
            <person name="Li J."/>
            <person name="Zhao F."/>
            <person name="Cao W."/>
        </authorList>
    </citation>
    <scope>NUCLEOTIDE SEQUENCE</scope>
    <source>
        <strain evidence="1">Dsil-2018</strain>
    </source>
</reference>
<keyword evidence="2" id="KW-1185">Reference proteome</keyword>
<accession>A0ACB8CPR2</accession>